<dbReference type="EMBL" id="JACHNH010000001">
    <property type="protein sequence ID" value="MBB4764469.1"/>
    <property type="molecule type" value="Genomic_DNA"/>
</dbReference>
<evidence type="ECO:0000313" key="4">
    <source>
        <dbReference type="Proteomes" id="UP000578112"/>
    </source>
</evidence>
<dbReference type="PANTHER" id="PTHR22946">
    <property type="entry name" value="DIENELACTONE HYDROLASE DOMAIN-CONTAINING PROTEIN-RELATED"/>
    <property type="match status" value="1"/>
</dbReference>
<dbReference type="GO" id="GO:0003824">
    <property type="term" value="F:catalytic activity"/>
    <property type="evidence" value="ECO:0007669"/>
    <property type="project" value="UniProtKB-ARBA"/>
</dbReference>
<dbReference type="InterPro" id="IPR050261">
    <property type="entry name" value="FrsA_esterase"/>
</dbReference>
<reference evidence="3 4" key="1">
    <citation type="submission" date="2020-08" db="EMBL/GenBank/DDBJ databases">
        <title>Sequencing the genomes of 1000 actinobacteria strains.</title>
        <authorList>
            <person name="Klenk H.-P."/>
        </authorList>
    </citation>
    <scope>NUCLEOTIDE SEQUENCE [LARGE SCALE GENOMIC DNA]</scope>
    <source>
        <strain evidence="3 4">DSM 43149</strain>
    </source>
</reference>
<dbReference type="RefSeq" id="WP_184995657.1">
    <property type="nucleotide sequence ID" value="NZ_BOMK01000027.1"/>
</dbReference>
<keyword evidence="4" id="KW-1185">Reference proteome</keyword>
<sequence>MRQLFDDPLWQMFAERALTTMTRGGAEYGEVAAIAEQAGAGDAGAWHEAWSGYADRVRGWAEDSHDRGHRVSAREAYLRAATYLRASYQPLFGEPTDPRLVAAFERESDCFGRFAELAPHPVRPVRVPFEGTGLPGYLCLAGDGVRPLLVCVNGYDSNVHEMYFSFAVPALRRGYHCLLVDGPGQGGALILRRLRMRPDWEHVLRAVVDAALARPEVDGDRIAVMGWSFGGYLAPRGAAGEPRIAALVADPGQWDQAAAIRAVLPPPVRDRFPDVDPAELEPLLAAAAGDPVGRWKLVQRGLWVHGAATLADMMIDLGRRYTLSDVAGSIACPTLVAAADGDPASGGAPALYEALSCPKRMVRFTAAEGATGHCESWNRSRFDQVVFDWLDETLFGID</sequence>
<protein>
    <submittedName>
        <fullName evidence="3">Pimeloyl-ACP methyl ester carboxylesterase</fullName>
    </submittedName>
</protein>
<dbReference type="Gene3D" id="3.40.50.1820">
    <property type="entry name" value="alpha/beta hydrolase"/>
    <property type="match status" value="1"/>
</dbReference>
<dbReference type="Gene3D" id="1.20.1440.110">
    <property type="entry name" value="acylaminoacyl peptidase"/>
    <property type="match status" value="1"/>
</dbReference>
<proteinExistence type="inferred from homology"/>
<evidence type="ECO:0000256" key="1">
    <source>
        <dbReference type="ARBA" id="ARBA00038115"/>
    </source>
</evidence>
<gene>
    <name evidence="3" type="ORF">BJ971_005025</name>
</gene>
<name>A0A7W7I144_9ACTN</name>
<comment type="caution">
    <text evidence="3">The sequence shown here is derived from an EMBL/GenBank/DDBJ whole genome shotgun (WGS) entry which is preliminary data.</text>
</comment>
<feature type="domain" description="AB hydrolase-1" evidence="2">
    <location>
        <begin position="149"/>
        <end position="379"/>
    </location>
</feature>
<dbReference type="InterPro" id="IPR000073">
    <property type="entry name" value="AB_hydrolase_1"/>
</dbReference>
<evidence type="ECO:0000313" key="3">
    <source>
        <dbReference type="EMBL" id="MBB4764469.1"/>
    </source>
</evidence>
<dbReference type="InterPro" id="IPR029058">
    <property type="entry name" value="AB_hydrolase_fold"/>
</dbReference>
<dbReference type="Pfam" id="PF12697">
    <property type="entry name" value="Abhydrolase_6"/>
    <property type="match status" value="1"/>
</dbReference>
<dbReference type="Proteomes" id="UP000578112">
    <property type="component" value="Unassembled WGS sequence"/>
</dbReference>
<evidence type="ECO:0000259" key="2">
    <source>
        <dbReference type="Pfam" id="PF12697"/>
    </source>
</evidence>
<comment type="similarity">
    <text evidence="1">Belongs to the AB hydrolase superfamily. FUS2 hydrolase family.</text>
</comment>
<dbReference type="SUPFAM" id="SSF53474">
    <property type="entry name" value="alpha/beta-Hydrolases"/>
    <property type="match status" value="1"/>
</dbReference>
<organism evidence="3 4">
    <name type="scientific">Actinoplanes digitatis</name>
    <dbReference type="NCBI Taxonomy" id="1868"/>
    <lineage>
        <taxon>Bacteria</taxon>
        <taxon>Bacillati</taxon>
        <taxon>Actinomycetota</taxon>
        <taxon>Actinomycetes</taxon>
        <taxon>Micromonosporales</taxon>
        <taxon>Micromonosporaceae</taxon>
        <taxon>Actinoplanes</taxon>
    </lineage>
</organism>
<dbReference type="PANTHER" id="PTHR22946:SF12">
    <property type="entry name" value="CONIDIAL PIGMENT BIOSYNTHESIS PROTEIN AYG1 (AFU_ORTHOLOGUE AFUA_2G17550)"/>
    <property type="match status" value="1"/>
</dbReference>
<accession>A0A7W7I144</accession>
<dbReference type="AlphaFoldDB" id="A0A7W7I144"/>